<dbReference type="NCBIfam" id="TIGR00229">
    <property type="entry name" value="sensory_box"/>
    <property type="match status" value="1"/>
</dbReference>
<dbReference type="PROSITE" id="PS50112">
    <property type="entry name" value="PAS"/>
    <property type="match status" value="1"/>
</dbReference>
<keyword evidence="4 10" id="KW-0808">Transferase</keyword>
<dbReference type="EMBL" id="PVWG01000054">
    <property type="protein sequence ID" value="PSB15737.1"/>
    <property type="molecule type" value="Genomic_DNA"/>
</dbReference>
<dbReference type="SMART" id="SM00065">
    <property type="entry name" value="GAF"/>
    <property type="match status" value="1"/>
</dbReference>
<keyword evidence="5" id="KW-0902">Two-component regulatory system</keyword>
<dbReference type="OrthoDB" id="436952at2"/>
<dbReference type="InterPro" id="IPR003018">
    <property type="entry name" value="GAF"/>
</dbReference>
<evidence type="ECO:0000256" key="1">
    <source>
        <dbReference type="ARBA" id="ARBA00000085"/>
    </source>
</evidence>
<dbReference type="SUPFAM" id="SSF55785">
    <property type="entry name" value="PYP-like sensor domain (PAS domain)"/>
    <property type="match status" value="1"/>
</dbReference>
<dbReference type="Gene3D" id="3.30.450.20">
    <property type="entry name" value="PAS domain"/>
    <property type="match status" value="1"/>
</dbReference>
<gene>
    <name evidence="10" type="ORF">C7B65_23655</name>
</gene>
<dbReference type="RefSeq" id="WP_073074937.1">
    <property type="nucleotide sequence ID" value="NZ_MPPI01000051.1"/>
</dbReference>
<dbReference type="STRING" id="1920490.GCA_001895925_05428"/>
<dbReference type="SMART" id="SM00388">
    <property type="entry name" value="HisKA"/>
    <property type="match status" value="1"/>
</dbReference>
<dbReference type="CDD" id="cd00130">
    <property type="entry name" value="PAS"/>
    <property type="match status" value="1"/>
</dbReference>
<dbReference type="SUPFAM" id="SSF47384">
    <property type="entry name" value="Homodimeric domain of signal transducing histidine kinase"/>
    <property type="match status" value="1"/>
</dbReference>
<protein>
    <recommendedName>
        <fullName evidence="2">histidine kinase</fullName>
        <ecNumber evidence="2">2.7.13.3</ecNumber>
    </recommendedName>
</protein>
<dbReference type="AlphaFoldDB" id="A0A2T1D5K6"/>
<comment type="caution">
    <text evidence="10">The sequence shown here is derived from an EMBL/GenBank/DDBJ whole genome shotgun (WGS) entry which is preliminary data.</text>
</comment>
<accession>A0A2T1D5K6</accession>
<dbReference type="PANTHER" id="PTHR43547:SF2">
    <property type="entry name" value="HYBRID SIGNAL TRANSDUCTION HISTIDINE KINASE C"/>
    <property type="match status" value="1"/>
</dbReference>
<dbReference type="Gene3D" id="3.30.565.10">
    <property type="entry name" value="Histidine kinase-like ATPase, C-terminal domain"/>
    <property type="match status" value="1"/>
</dbReference>
<dbReference type="PANTHER" id="PTHR43547">
    <property type="entry name" value="TWO-COMPONENT HISTIDINE KINASE"/>
    <property type="match status" value="1"/>
</dbReference>
<dbReference type="Pfam" id="PF00512">
    <property type="entry name" value="HisKA"/>
    <property type="match status" value="1"/>
</dbReference>
<evidence type="ECO:0000256" key="4">
    <source>
        <dbReference type="ARBA" id="ARBA00022777"/>
    </source>
</evidence>
<dbReference type="PROSITE" id="PS50109">
    <property type="entry name" value="HIS_KIN"/>
    <property type="match status" value="1"/>
</dbReference>
<dbReference type="PRINTS" id="PR00344">
    <property type="entry name" value="BCTRLSENSOR"/>
</dbReference>
<dbReference type="Pfam" id="PF02518">
    <property type="entry name" value="HATPase_c"/>
    <property type="match status" value="1"/>
</dbReference>
<keyword evidence="11" id="KW-1185">Reference proteome</keyword>
<dbReference type="GO" id="GO:0000155">
    <property type="term" value="F:phosphorelay sensor kinase activity"/>
    <property type="evidence" value="ECO:0007669"/>
    <property type="project" value="InterPro"/>
</dbReference>
<evidence type="ECO:0000256" key="6">
    <source>
        <dbReference type="SAM" id="Coils"/>
    </source>
</evidence>
<feature type="coiled-coil region" evidence="6">
    <location>
        <begin position="191"/>
        <end position="218"/>
    </location>
</feature>
<name>A0A2T1D5K6_9CYAN</name>
<organism evidence="10 11">
    <name type="scientific">Phormidesmis priestleyi ULC007</name>
    <dbReference type="NCBI Taxonomy" id="1920490"/>
    <lineage>
        <taxon>Bacteria</taxon>
        <taxon>Bacillati</taxon>
        <taxon>Cyanobacteriota</taxon>
        <taxon>Cyanophyceae</taxon>
        <taxon>Leptolyngbyales</taxon>
        <taxon>Leptolyngbyaceae</taxon>
        <taxon>Phormidesmis</taxon>
    </lineage>
</organism>
<keyword evidence="6" id="KW-0175">Coiled coil</keyword>
<dbReference type="InterPro" id="IPR003594">
    <property type="entry name" value="HATPase_dom"/>
</dbReference>
<dbReference type="InterPro" id="IPR036097">
    <property type="entry name" value="HisK_dim/P_sf"/>
</dbReference>
<comment type="catalytic activity">
    <reaction evidence="1">
        <text>ATP + protein L-histidine = ADP + protein N-phospho-L-histidine.</text>
        <dbReference type="EC" id="2.7.13.3"/>
    </reaction>
</comment>
<dbReference type="InterPro" id="IPR003661">
    <property type="entry name" value="HisK_dim/P_dom"/>
</dbReference>
<keyword evidence="3" id="KW-0597">Phosphoprotein</keyword>
<dbReference type="InterPro" id="IPR013767">
    <property type="entry name" value="PAS_fold"/>
</dbReference>
<dbReference type="InterPro" id="IPR004358">
    <property type="entry name" value="Sig_transdc_His_kin-like_C"/>
</dbReference>
<dbReference type="PROSITE" id="PS50113">
    <property type="entry name" value="PAC"/>
    <property type="match status" value="1"/>
</dbReference>
<proteinExistence type="predicted"/>
<feature type="domain" description="Histidine kinase" evidence="7">
    <location>
        <begin position="406"/>
        <end position="631"/>
    </location>
</feature>
<evidence type="ECO:0000259" key="8">
    <source>
        <dbReference type="PROSITE" id="PS50112"/>
    </source>
</evidence>
<reference evidence="10 11" key="1">
    <citation type="submission" date="2018-02" db="EMBL/GenBank/DDBJ databases">
        <authorList>
            <person name="Cohen D.B."/>
            <person name="Kent A.D."/>
        </authorList>
    </citation>
    <scope>NUCLEOTIDE SEQUENCE [LARGE SCALE GENOMIC DNA]</scope>
    <source>
        <strain evidence="10 11">ULC007</strain>
    </source>
</reference>
<evidence type="ECO:0000313" key="11">
    <source>
        <dbReference type="Proteomes" id="UP000238634"/>
    </source>
</evidence>
<dbReference type="Pfam" id="PF01590">
    <property type="entry name" value="GAF"/>
    <property type="match status" value="1"/>
</dbReference>
<dbReference type="SUPFAM" id="SSF55874">
    <property type="entry name" value="ATPase domain of HSP90 chaperone/DNA topoisomerase II/histidine kinase"/>
    <property type="match status" value="1"/>
</dbReference>
<feature type="domain" description="PAC" evidence="9">
    <location>
        <begin position="144"/>
        <end position="196"/>
    </location>
</feature>
<dbReference type="InterPro" id="IPR035965">
    <property type="entry name" value="PAS-like_dom_sf"/>
</dbReference>
<dbReference type="EC" id="2.7.13.3" evidence="2"/>
<evidence type="ECO:0000259" key="7">
    <source>
        <dbReference type="PROSITE" id="PS50109"/>
    </source>
</evidence>
<dbReference type="GO" id="GO:0006355">
    <property type="term" value="P:regulation of DNA-templated transcription"/>
    <property type="evidence" value="ECO:0007669"/>
    <property type="project" value="InterPro"/>
</dbReference>
<feature type="coiled-coil region" evidence="6">
    <location>
        <begin position="44"/>
        <end position="78"/>
    </location>
</feature>
<dbReference type="SMART" id="SM00387">
    <property type="entry name" value="HATPase_c"/>
    <property type="match status" value="1"/>
</dbReference>
<evidence type="ECO:0000256" key="5">
    <source>
        <dbReference type="ARBA" id="ARBA00023012"/>
    </source>
</evidence>
<dbReference type="Proteomes" id="UP000238634">
    <property type="component" value="Unassembled WGS sequence"/>
</dbReference>
<dbReference type="Gene3D" id="3.30.450.40">
    <property type="match status" value="1"/>
</dbReference>
<dbReference type="InterPro" id="IPR000014">
    <property type="entry name" value="PAS"/>
</dbReference>
<dbReference type="InterPro" id="IPR029016">
    <property type="entry name" value="GAF-like_dom_sf"/>
</dbReference>
<dbReference type="InterPro" id="IPR036890">
    <property type="entry name" value="HATPase_C_sf"/>
</dbReference>
<sequence>MQNDTFTQKIRISLDRLLELGLSANACSEQEALLEHLQFHATAIADLQALVVRLQAQNQELRSERNALNLEKNHYQDLFEFAPDAYFVTSIDGVIIEANQTTERLFRVERSWLAGSPLLRFIASEARSEFATYLTQFDSGKLVGRREVGIQPAQGKAFPAVFKVVAVQNGHGQTVALRWMVRDIIERKHTETTIRQQNADLESEIQEQTAQLEQALDYQAMLRRITDRIRDSLDENQILQTVVQELGLVLNLTACDTALYDAAIEVTILYKWLAETRELRNPGQPEVQTVPISAYLPVAEASMFPALSTLLAQRSQGKPSQFCELETDDRAAILLCPIVDNQGVLGDLFLYRQSQNAFSQLEVALVHQVASQCAIAVRQARLYQTAQIQVKELAHLNQIKDEFLSTVSYELRTPMANMKMAAQMLNVTLKQTGNQDTKADRYLEILQNECDREAKLIEDLLDLQQLDTNTMSLLLSAIPVEEWLHYVANPLLKRFEKHQQTLKFDVGPNLPALVCDQLSLSRIVVELLTNACKYTPNYESVILSANTIINTVHTEPQIVRIMVCNTGVEIPGDKISNIFDKFYRIPELDFRKEGGTGLGLALVQKLVDRVGGTIRVESGNLRTCFMVELPL</sequence>
<dbReference type="InterPro" id="IPR000700">
    <property type="entry name" value="PAS-assoc_C"/>
</dbReference>
<evidence type="ECO:0000259" key="9">
    <source>
        <dbReference type="PROSITE" id="PS50113"/>
    </source>
</evidence>
<evidence type="ECO:0000256" key="3">
    <source>
        <dbReference type="ARBA" id="ARBA00022553"/>
    </source>
</evidence>
<evidence type="ECO:0000256" key="2">
    <source>
        <dbReference type="ARBA" id="ARBA00012438"/>
    </source>
</evidence>
<reference evidence="10 11" key="2">
    <citation type="submission" date="2018-03" db="EMBL/GenBank/DDBJ databases">
        <title>The ancient ancestry and fast evolution of plastids.</title>
        <authorList>
            <person name="Moore K.R."/>
            <person name="Magnabosco C."/>
            <person name="Momper L."/>
            <person name="Gold D.A."/>
            <person name="Bosak T."/>
            <person name="Fournier G.P."/>
        </authorList>
    </citation>
    <scope>NUCLEOTIDE SEQUENCE [LARGE SCALE GENOMIC DNA]</scope>
    <source>
        <strain evidence="10 11">ULC007</strain>
    </source>
</reference>
<dbReference type="InterPro" id="IPR005467">
    <property type="entry name" value="His_kinase_dom"/>
</dbReference>
<feature type="domain" description="PAS" evidence="8">
    <location>
        <begin position="71"/>
        <end position="141"/>
    </location>
</feature>
<keyword evidence="4 10" id="KW-0418">Kinase</keyword>
<dbReference type="Gene3D" id="1.10.287.130">
    <property type="match status" value="1"/>
</dbReference>
<dbReference type="CDD" id="cd00082">
    <property type="entry name" value="HisKA"/>
    <property type="match status" value="1"/>
</dbReference>
<dbReference type="SUPFAM" id="SSF55781">
    <property type="entry name" value="GAF domain-like"/>
    <property type="match status" value="1"/>
</dbReference>
<evidence type="ECO:0000313" key="10">
    <source>
        <dbReference type="EMBL" id="PSB15737.1"/>
    </source>
</evidence>
<dbReference type="Pfam" id="PF00989">
    <property type="entry name" value="PAS"/>
    <property type="match status" value="1"/>
</dbReference>